<dbReference type="OMA" id="QPDEIWS"/>
<name>A0A084GDK7_PSEDA</name>
<dbReference type="EMBL" id="JOWA01000077">
    <property type="protein sequence ID" value="KEZ45419.1"/>
    <property type="molecule type" value="Genomic_DNA"/>
</dbReference>
<dbReference type="InterPro" id="IPR016169">
    <property type="entry name" value="FAD-bd_PCMH_sub2"/>
</dbReference>
<proteinExistence type="inferred from homology"/>
<dbReference type="InterPro" id="IPR006093">
    <property type="entry name" value="Oxy_OxRdtase_FAD_BS"/>
</dbReference>
<feature type="domain" description="FAD-binding PCMH-type" evidence="5">
    <location>
        <begin position="44"/>
        <end position="217"/>
    </location>
</feature>
<dbReference type="Pfam" id="PF08031">
    <property type="entry name" value="BBE"/>
    <property type="match status" value="1"/>
</dbReference>
<evidence type="ECO:0000313" key="7">
    <source>
        <dbReference type="Proteomes" id="UP000028545"/>
    </source>
</evidence>
<dbReference type="VEuPathDB" id="FungiDB:SAPIO_CDS1716"/>
<keyword evidence="7" id="KW-1185">Reference proteome</keyword>
<evidence type="ECO:0000256" key="2">
    <source>
        <dbReference type="ARBA" id="ARBA00022630"/>
    </source>
</evidence>
<reference evidence="6 7" key="1">
    <citation type="journal article" date="2014" name="Genome Announc.">
        <title>Draft genome sequence of the pathogenic fungus Scedosporium apiospermum.</title>
        <authorList>
            <person name="Vandeputte P."/>
            <person name="Ghamrawi S."/>
            <person name="Rechenmann M."/>
            <person name="Iltis A."/>
            <person name="Giraud S."/>
            <person name="Fleury M."/>
            <person name="Thornton C."/>
            <person name="Delhaes L."/>
            <person name="Meyer W."/>
            <person name="Papon N."/>
            <person name="Bouchara J.P."/>
        </authorList>
    </citation>
    <scope>NUCLEOTIDE SEQUENCE [LARGE SCALE GENOMIC DNA]</scope>
    <source>
        <strain evidence="6 7">IHEM 14462</strain>
    </source>
</reference>
<dbReference type="Gene3D" id="3.40.462.20">
    <property type="match status" value="1"/>
</dbReference>
<evidence type="ECO:0000256" key="3">
    <source>
        <dbReference type="ARBA" id="ARBA00022827"/>
    </source>
</evidence>
<dbReference type="HOGENOM" id="CLU_018354_10_1_1"/>
<dbReference type="RefSeq" id="XP_016645218.1">
    <property type="nucleotide sequence ID" value="XM_016784921.1"/>
</dbReference>
<evidence type="ECO:0000313" key="6">
    <source>
        <dbReference type="EMBL" id="KEZ45419.1"/>
    </source>
</evidence>
<evidence type="ECO:0000259" key="5">
    <source>
        <dbReference type="PROSITE" id="PS51387"/>
    </source>
</evidence>
<dbReference type="InterPro" id="IPR006094">
    <property type="entry name" value="Oxid_FAD_bind_N"/>
</dbReference>
<gene>
    <name evidence="6" type="ORF">SAPIO_CDS1716</name>
</gene>
<dbReference type="GeneID" id="27720788"/>
<protein>
    <submittedName>
        <fullName evidence="6">FAD binding domain-containing protein</fullName>
    </submittedName>
</protein>
<dbReference type="Pfam" id="PF01565">
    <property type="entry name" value="FAD_binding_4"/>
    <property type="match status" value="1"/>
</dbReference>
<organism evidence="6 7">
    <name type="scientific">Pseudallescheria apiosperma</name>
    <name type="common">Scedosporium apiospermum</name>
    <dbReference type="NCBI Taxonomy" id="563466"/>
    <lineage>
        <taxon>Eukaryota</taxon>
        <taxon>Fungi</taxon>
        <taxon>Dikarya</taxon>
        <taxon>Ascomycota</taxon>
        <taxon>Pezizomycotina</taxon>
        <taxon>Sordariomycetes</taxon>
        <taxon>Hypocreomycetidae</taxon>
        <taxon>Microascales</taxon>
        <taxon>Microascaceae</taxon>
        <taxon>Scedosporium</taxon>
    </lineage>
</organism>
<keyword evidence="2" id="KW-0285">Flavoprotein</keyword>
<evidence type="ECO:0000256" key="1">
    <source>
        <dbReference type="ARBA" id="ARBA00005466"/>
    </source>
</evidence>
<dbReference type="InterPro" id="IPR012951">
    <property type="entry name" value="BBE"/>
</dbReference>
<dbReference type="Proteomes" id="UP000028545">
    <property type="component" value="Unassembled WGS sequence"/>
</dbReference>
<evidence type="ECO:0000256" key="4">
    <source>
        <dbReference type="ARBA" id="ARBA00023002"/>
    </source>
</evidence>
<dbReference type="InterPro" id="IPR016166">
    <property type="entry name" value="FAD-bd_PCMH"/>
</dbReference>
<dbReference type="KEGG" id="sapo:SAPIO_CDS1716"/>
<comment type="caution">
    <text evidence="6">The sequence shown here is derived from an EMBL/GenBank/DDBJ whole genome shotgun (WGS) entry which is preliminary data.</text>
</comment>
<dbReference type="PROSITE" id="PS00862">
    <property type="entry name" value="OX2_COVAL_FAD"/>
    <property type="match status" value="1"/>
</dbReference>
<dbReference type="PANTHER" id="PTHR42973">
    <property type="entry name" value="BINDING OXIDOREDUCTASE, PUTATIVE (AFU_ORTHOLOGUE AFUA_1G17690)-RELATED"/>
    <property type="match status" value="1"/>
</dbReference>
<comment type="similarity">
    <text evidence="1">Belongs to the oxygen-dependent FAD-linked oxidoreductase family.</text>
</comment>
<dbReference type="Gene3D" id="3.30.465.10">
    <property type="match status" value="1"/>
</dbReference>
<dbReference type="PANTHER" id="PTHR42973:SF17">
    <property type="entry name" value="OXIDASE, PUTATIVE (AFU_ORTHOLOGUE AFUA_6G14340)-RELATED"/>
    <property type="match status" value="1"/>
</dbReference>
<dbReference type="SUPFAM" id="SSF56176">
    <property type="entry name" value="FAD-binding/transporter-associated domain-like"/>
    <property type="match status" value="1"/>
</dbReference>
<accession>A0A084GDK7</accession>
<dbReference type="AlphaFoldDB" id="A0A084GDK7"/>
<dbReference type="PROSITE" id="PS51387">
    <property type="entry name" value="FAD_PCMH"/>
    <property type="match status" value="1"/>
</dbReference>
<dbReference type="InterPro" id="IPR036318">
    <property type="entry name" value="FAD-bd_PCMH-like_sf"/>
</dbReference>
<dbReference type="OrthoDB" id="415825at2759"/>
<dbReference type="GO" id="GO:0016491">
    <property type="term" value="F:oxidoreductase activity"/>
    <property type="evidence" value="ECO:0007669"/>
    <property type="project" value="UniProtKB-KW"/>
</dbReference>
<keyword evidence="4" id="KW-0560">Oxidoreductase</keyword>
<sequence>MGNQPSTPLQTCLNAICAGRAECVAYPSTPLYQLAWVKPFNLDVPVEPVAVIRPQSAQEVAEAVKCAESVGAKVQAKSGGHSYANYGLGGEDGHVAIDLVNLQNFALDPQTWEVTAGAGTRLGELDKRMHNAGNRAVAHGVCPGVGIGGHATIGGLGPSSRMWGTCLDHVVEVEVVTSGGNIVRANEQENSDLFWALRGAGASFGIITEFKLRTHPEPGAVVQNTYSFSFGRHADMAPIYESWQALISDPNLDRRFASEFVVQPLGIVITATFFGTQAEFAATGIPDRIPSGGSLSGVVNDWLGSLVHEAGNEALYLGDIPTAFYSKALAFAPEDLLGGASIRDLFSYIDRTDKGTLLWFIIFDASGGAVNDVPLDATAYPHRDKVLYYQSYAVGLGSLPASTKSFLEGVHTEIERGAGAGANSTYAGYVDPAIPRAQAEAAYWEGHVPRLRQIKGIWDPQDTFSNPQSVRVQG</sequence>
<keyword evidence="3" id="KW-0274">FAD</keyword>
<dbReference type="InterPro" id="IPR050416">
    <property type="entry name" value="FAD-linked_Oxidoreductase"/>
</dbReference>
<dbReference type="GO" id="GO:0071949">
    <property type="term" value="F:FAD binding"/>
    <property type="evidence" value="ECO:0007669"/>
    <property type="project" value="InterPro"/>
</dbReference>